<dbReference type="AlphaFoldDB" id="A0A0F9RWL4"/>
<protein>
    <submittedName>
        <fullName evidence="1">Uncharacterized protein</fullName>
    </submittedName>
</protein>
<gene>
    <name evidence="1" type="ORF">LCGC14_0845520</name>
</gene>
<organism evidence="1">
    <name type="scientific">marine sediment metagenome</name>
    <dbReference type="NCBI Taxonomy" id="412755"/>
    <lineage>
        <taxon>unclassified sequences</taxon>
        <taxon>metagenomes</taxon>
        <taxon>ecological metagenomes</taxon>
    </lineage>
</organism>
<proteinExistence type="predicted"/>
<dbReference type="EMBL" id="LAZR01002497">
    <property type="protein sequence ID" value="KKN29296.1"/>
    <property type="molecule type" value="Genomic_DNA"/>
</dbReference>
<evidence type="ECO:0000313" key="1">
    <source>
        <dbReference type="EMBL" id="KKN29296.1"/>
    </source>
</evidence>
<sequence length="160" mass="18234">MRRQQWQADSVKSHNSYLDDPRWATARDLVTRCQFEHCNEIVQQIERDHGKIDSSFPATRLTNSSQGNAWYCTAEPDPPESFDPLWDADESRGDPDEVVYGPDIDRILTDNQHFSGGITLGLIEPYDSEFGTHLCIARDGSGYRASYIYNQEVGWMLGTN</sequence>
<comment type="caution">
    <text evidence="1">The sequence shown here is derived from an EMBL/GenBank/DDBJ whole genome shotgun (WGS) entry which is preliminary data.</text>
</comment>
<reference evidence="1" key="1">
    <citation type="journal article" date="2015" name="Nature">
        <title>Complex archaea that bridge the gap between prokaryotes and eukaryotes.</title>
        <authorList>
            <person name="Spang A."/>
            <person name="Saw J.H."/>
            <person name="Jorgensen S.L."/>
            <person name="Zaremba-Niedzwiedzka K."/>
            <person name="Martijn J."/>
            <person name="Lind A.E."/>
            <person name="van Eijk R."/>
            <person name="Schleper C."/>
            <person name="Guy L."/>
            <person name="Ettema T.J."/>
        </authorList>
    </citation>
    <scope>NUCLEOTIDE SEQUENCE</scope>
</reference>
<name>A0A0F9RWL4_9ZZZZ</name>
<accession>A0A0F9RWL4</accession>